<evidence type="ECO:0000256" key="1">
    <source>
        <dbReference type="SAM" id="Phobius"/>
    </source>
</evidence>
<accession>A0A371P7U9</accession>
<keyword evidence="1" id="KW-0812">Transmembrane</keyword>
<keyword evidence="1" id="KW-1133">Transmembrane helix</keyword>
<proteinExistence type="predicted"/>
<keyword evidence="3" id="KW-1185">Reference proteome</keyword>
<dbReference type="EMBL" id="QUBQ01000005">
    <property type="protein sequence ID" value="REK71536.1"/>
    <property type="molecule type" value="Genomic_DNA"/>
</dbReference>
<organism evidence="2 3">
    <name type="scientific">Paenibacillus paeoniae</name>
    <dbReference type="NCBI Taxonomy" id="2292705"/>
    <lineage>
        <taxon>Bacteria</taxon>
        <taxon>Bacillati</taxon>
        <taxon>Bacillota</taxon>
        <taxon>Bacilli</taxon>
        <taxon>Bacillales</taxon>
        <taxon>Paenibacillaceae</taxon>
        <taxon>Paenibacillus</taxon>
    </lineage>
</organism>
<comment type="caution">
    <text evidence="2">The sequence shown here is derived from an EMBL/GenBank/DDBJ whole genome shotgun (WGS) entry which is preliminary data.</text>
</comment>
<dbReference type="RefSeq" id="WP_116048814.1">
    <property type="nucleotide sequence ID" value="NZ_QUBQ01000005.1"/>
</dbReference>
<keyword evidence="1" id="KW-0472">Membrane</keyword>
<reference evidence="2 3" key="1">
    <citation type="submission" date="2018-08" db="EMBL/GenBank/DDBJ databases">
        <title>Paenibacillus sp. M4BSY-1, whole genome shotgun sequence.</title>
        <authorList>
            <person name="Tuo L."/>
        </authorList>
    </citation>
    <scope>NUCLEOTIDE SEQUENCE [LARGE SCALE GENOMIC DNA]</scope>
    <source>
        <strain evidence="2 3">M4BSY-1</strain>
    </source>
</reference>
<sequence>MRFFSYILTITGVLYLILSIQSTIEIKPWEVSNDTYSLATILGQFIGLFLFFYGPTYLLLYFGQRIRKKQKLKKKELTVAQAIPPVQQQVETKTVINNVETRSTPAPKKAAAVSVECRGCGARKAVESGESSTCEYCGSPLTARG</sequence>
<gene>
    <name evidence="2" type="ORF">DX130_21285</name>
</gene>
<protein>
    <submittedName>
        <fullName evidence="2">Uncharacterized protein</fullName>
    </submittedName>
</protein>
<dbReference type="AlphaFoldDB" id="A0A371P7U9"/>
<dbReference type="Proteomes" id="UP000261905">
    <property type="component" value="Unassembled WGS sequence"/>
</dbReference>
<feature type="transmembrane region" description="Helical" evidence="1">
    <location>
        <begin position="38"/>
        <end position="63"/>
    </location>
</feature>
<name>A0A371P7U9_9BACL</name>
<evidence type="ECO:0000313" key="2">
    <source>
        <dbReference type="EMBL" id="REK71536.1"/>
    </source>
</evidence>
<evidence type="ECO:0000313" key="3">
    <source>
        <dbReference type="Proteomes" id="UP000261905"/>
    </source>
</evidence>
<dbReference type="OrthoDB" id="2647198at2"/>